<evidence type="ECO:0000313" key="2">
    <source>
        <dbReference type="Proteomes" id="UP001144110"/>
    </source>
</evidence>
<evidence type="ECO:0000313" key="1">
    <source>
        <dbReference type="EMBL" id="MDF2954151.1"/>
    </source>
</evidence>
<name>A0AAE3P520_9BACT</name>
<dbReference type="EMBL" id="JAPHEG010000006">
    <property type="protein sequence ID" value="MDF2954151.1"/>
    <property type="molecule type" value="Genomic_DNA"/>
</dbReference>
<dbReference type="Proteomes" id="UP001144110">
    <property type="component" value="Unassembled WGS sequence"/>
</dbReference>
<reference evidence="1" key="1">
    <citation type="submission" date="2022-11" db="EMBL/GenBank/DDBJ databases">
        <title>Candidatus Alkanophaga archaea from heated hydrothermal vent sediment oxidize petroleum alkanes.</title>
        <authorList>
            <person name="Zehnle H."/>
            <person name="Laso-Perez R."/>
            <person name="Lipp J."/>
            <person name="Teske A."/>
            <person name="Wegener G."/>
        </authorList>
    </citation>
    <scope>NUCLEOTIDE SEQUENCE</scope>
    <source>
        <strain evidence="1">MCA70</strain>
    </source>
</reference>
<dbReference type="AlphaFoldDB" id="A0AAE3P520"/>
<protein>
    <submittedName>
        <fullName evidence="1">Uncharacterized protein</fullName>
    </submittedName>
</protein>
<accession>A0AAE3P520</accession>
<comment type="caution">
    <text evidence="1">The sequence shown here is derived from an EMBL/GenBank/DDBJ whole genome shotgun (WGS) entry which is preliminary data.</text>
</comment>
<organism evidence="1 2">
    <name type="scientific">Candidatus Thermodesulfobacterium syntrophicum</name>
    <dbReference type="NCBI Taxonomy" id="3060442"/>
    <lineage>
        <taxon>Bacteria</taxon>
        <taxon>Pseudomonadati</taxon>
        <taxon>Thermodesulfobacteriota</taxon>
        <taxon>Thermodesulfobacteria</taxon>
        <taxon>Thermodesulfobacteriales</taxon>
        <taxon>Thermodesulfobacteriaceae</taxon>
        <taxon>Thermodesulfobacterium</taxon>
    </lineage>
</organism>
<sequence>MQEIVILIFSVDPVASSSGTDAKSLALIGGFNGANGIFQINQVPGSNNIIENNLIINITVITDQQITNSLSEMLGNVPLNF</sequence>
<gene>
    <name evidence="1" type="ORF">OD816_001396</name>
</gene>
<proteinExistence type="predicted"/>